<protein>
    <submittedName>
        <fullName evidence="2">Uncharacterized protein</fullName>
    </submittedName>
</protein>
<name>A0AAV3QAW8_LITER</name>
<feature type="compositionally biased region" description="Basic residues" evidence="1">
    <location>
        <begin position="1"/>
        <end position="19"/>
    </location>
</feature>
<evidence type="ECO:0000313" key="3">
    <source>
        <dbReference type="Proteomes" id="UP001454036"/>
    </source>
</evidence>
<dbReference type="AlphaFoldDB" id="A0AAV3QAW8"/>
<organism evidence="2 3">
    <name type="scientific">Lithospermum erythrorhizon</name>
    <name type="common">Purple gromwell</name>
    <name type="synonym">Lithospermum officinale var. erythrorhizon</name>
    <dbReference type="NCBI Taxonomy" id="34254"/>
    <lineage>
        <taxon>Eukaryota</taxon>
        <taxon>Viridiplantae</taxon>
        <taxon>Streptophyta</taxon>
        <taxon>Embryophyta</taxon>
        <taxon>Tracheophyta</taxon>
        <taxon>Spermatophyta</taxon>
        <taxon>Magnoliopsida</taxon>
        <taxon>eudicotyledons</taxon>
        <taxon>Gunneridae</taxon>
        <taxon>Pentapetalae</taxon>
        <taxon>asterids</taxon>
        <taxon>lamiids</taxon>
        <taxon>Boraginales</taxon>
        <taxon>Boraginaceae</taxon>
        <taxon>Boraginoideae</taxon>
        <taxon>Lithospermeae</taxon>
        <taxon>Lithospermum</taxon>
    </lineage>
</organism>
<dbReference type="Proteomes" id="UP001454036">
    <property type="component" value="Unassembled WGS sequence"/>
</dbReference>
<accession>A0AAV3QAW8</accession>
<gene>
    <name evidence="2" type="ORF">LIER_16141</name>
</gene>
<dbReference type="EMBL" id="BAABME010003577">
    <property type="protein sequence ID" value="GAA0159342.1"/>
    <property type="molecule type" value="Genomic_DNA"/>
</dbReference>
<sequence>MAHTKRITIMKSPPYKKAKSLGGVKFTSPSSSPPTSPLSSRPVSNFPSCFFSRPPPPLWPGRWPRHAGSSNPGPERINSLGTPQGGGAGARASNLHLESSNYQWDVALLDQDLKRAQAERDVAD</sequence>
<reference evidence="2 3" key="1">
    <citation type="submission" date="2024-01" db="EMBL/GenBank/DDBJ databases">
        <title>The complete chloroplast genome sequence of Lithospermum erythrorhizon: insights into the phylogenetic relationship among Boraginaceae species and the maternal lineages of purple gromwells.</title>
        <authorList>
            <person name="Okada T."/>
            <person name="Watanabe K."/>
        </authorList>
    </citation>
    <scope>NUCLEOTIDE SEQUENCE [LARGE SCALE GENOMIC DNA]</scope>
</reference>
<feature type="region of interest" description="Disordered" evidence="1">
    <location>
        <begin position="1"/>
        <end position="44"/>
    </location>
</feature>
<feature type="region of interest" description="Disordered" evidence="1">
    <location>
        <begin position="57"/>
        <end position="93"/>
    </location>
</feature>
<proteinExistence type="predicted"/>
<comment type="caution">
    <text evidence="2">The sequence shown here is derived from an EMBL/GenBank/DDBJ whole genome shotgun (WGS) entry which is preliminary data.</text>
</comment>
<keyword evidence="3" id="KW-1185">Reference proteome</keyword>
<evidence type="ECO:0000313" key="2">
    <source>
        <dbReference type="EMBL" id="GAA0159342.1"/>
    </source>
</evidence>
<evidence type="ECO:0000256" key="1">
    <source>
        <dbReference type="SAM" id="MobiDB-lite"/>
    </source>
</evidence>